<dbReference type="PANTHER" id="PTHR36182:SF2">
    <property type="entry name" value="LYTIC POLYSACCHARIDE MONOOXYGENASE"/>
    <property type="match status" value="1"/>
</dbReference>
<protein>
    <recommendedName>
        <fullName evidence="5">Lytic polysaccharide monooxygenase</fullName>
    </recommendedName>
</protein>
<keyword evidence="4" id="KW-1185">Reference proteome</keyword>
<organism evidence="3 4">
    <name type="scientific">Podospora appendiculata</name>
    <dbReference type="NCBI Taxonomy" id="314037"/>
    <lineage>
        <taxon>Eukaryota</taxon>
        <taxon>Fungi</taxon>
        <taxon>Dikarya</taxon>
        <taxon>Ascomycota</taxon>
        <taxon>Pezizomycotina</taxon>
        <taxon>Sordariomycetes</taxon>
        <taxon>Sordariomycetidae</taxon>
        <taxon>Sordariales</taxon>
        <taxon>Podosporaceae</taxon>
        <taxon>Podospora</taxon>
    </lineage>
</organism>
<comment type="caution">
    <text evidence="3">The sequence shown here is derived from an EMBL/GenBank/DDBJ whole genome shotgun (WGS) entry which is preliminary data.</text>
</comment>
<dbReference type="AlphaFoldDB" id="A0AAE0XJT9"/>
<reference evidence="3" key="1">
    <citation type="journal article" date="2023" name="Mol. Phylogenet. Evol.">
        <title>Genome-scale phylogeny and comparative genomics of the fungal order Sordariales.</title>
        <authorList>
            <person name="Hensen N."/>
            <person name="Bonometti L."/>
            <person name="Westerberg I."/>
            <person name="Brannstrom I.O."/>
            <person name="Guillou S."/>
            <person name="Cros-Aarteil S."/>
            <person name="Calhoun S."/>
            <person name="Haridas S."/>
            <person name="Kuo A."/>
            <person name="Mondo S."/>
            <person name="Pangilinan J."/>
            <person name="Riley R."/>
            <person name="LaButti K."/>
            <person name="Andreopoulos B."/>
            <person name="Lipzen A."/>
            <person name="Chen C."/>
            <person name="Yan M."/>
            <person name="Daum C."/>
            <person name="Ng V."/>
            <person name="Clum A."/>
            <person name="Steindorff A."/>
            <person name="Ohm R.A."/>
            <person name="Martin F."/>
            <person name="Silar P."/>
            <person name="Natvig D.O."/>
            <person name="Lalanne C."/>
            <person name="Gautier V."/>
            <person name="Ament-Velasquez S.L."/>
            <person name="Kruys A."/>
            <person name="Hutchinson M.I."/>
            <person name="Powell A.J."/>
            <person name="Barry K."/>
            <person name="Miller A.N."/>
            <person name="Grigoriev I.V."/>
            <person name="Debuchy R."/>
            <person name="Gladieux P."/>
            <person name="Hiltunen Thoren M."/>
            <person name="Johannesson H."/>
        </authorList>
    </citation>
    <scope>NUCLEOTIDE SEQUENCE</scope>
    <source>
        <strain evidence="3">CBS 314.62</strain>
    </source>
</reference>
<feature type="signal peptide" evidence="2">
    <location>
        <begin position="1"/>
        <end position="25"/>
    </location>
</feature>
<dbReference type="PANTHER" id="PTHR36182">
    <property type="entry name" value="PROTEIN, PUTATIVE (AFU_ORTHOLOGUE AFUA_6G10930)-RELATED"/>
    <property type="match status" value="1"/>
</dbReference>
<proteinExistence type="predicted"/>
<evidence type="ECO:0000256" key="2">
    <source>
        <dbReference type="SAM" id="SignalP"/>
    </source>
</evidence>
<gene>
    <name evidence="3" type="ORF">B0T22DRAFT_452555</name>
</gene>
<dbReference type="EMBL" id="JAULSO010000001">
    <property type="protein sequence ID" value="KAK3694461.1"/>
    <property type="molecule type" value="Genomic_DNA"/>
</dbReference>
<evidence type="ECO:0000313" key="4">
    <source>
        <dbReference type="Proteomes" id="UP001270362"/>
    </source>
</evidence>
<dbReference type="Proteomes" id="UP001270362">
    <property type="component" value="Unassembled WGS sequence"/>
</dbReference>
<reference evidence="3" key="2">
    <citation type="submission" date="2023-06" db="EMBL/GenBank/DDBJ databases">
        <authorList>
            <consortium name="Lawrence Berkeley National Laboratory"/>
            <person name="Haridas S."/>
            <person name="Hensen N."/>
            <person name="Bonometti L."/>
            <person name="Westerberg I."/>
            <person name="Brannstrom I.O."/>
            <person name="Guillou S."/>
            <person name="Cros-Aarteil S."/>
            <person name="Calhoun S."/>
            <person name="Kuo A."/>
            <person name="Mondo S."/>
            <person name="Pangilinan J."/>
            <person name="Riley R."/>
            <person name="Labutti K."/>
            <person name="Andreopoulos B."/>
            <person name="Lipzen A."/>
            <person name="Chen C."/>
            <person name="Yanf M."/>
            <person name="Daum C."/>
            <person name="Ng V."/>
            <person name="Clum A."/>
            <person name="Steindorff A."/>
            <person name="Ohm R."/>
            <person name="Martin F."/>
            <person name="Silar P."/>
            <person name="Natvig D."/>
            <person name="Lalanne C."/>
            <person name="Gautier V."/>
            <person name="Ament-Velasquez S.L."/>
            <person name="Kruys A."/>
            <person name="Hutchinson M.I."/>
            <person name="Powell A.J."/>
            <person name="Barry K."/>
            <person name="Miller A.N."/>
            <person name="Grigoriev I.V."/>
            <person name="Debuchy R."/>
            <person name="Gladieux P."/>
            <person name="Thoren M.H."/>
            <person name="Johannesson H."/>
        </authorList>
    </citation>
    <scope>NUCLEOTIDE SEQUENCE</scope>
    <source>
        <strain evidence="3">CBS 314.62</strain>
    </source>
</reference>
<evidence type="ECO:0008006" key="5">
    <source>
        <dbReference type="Google" id="ProtNLM"/>
    </source>
</evidence>
<feature type="compositionally biased region" description="Polar residues" evidence="1">
    <location>
        <begin position="353"/>
        <end position="365"/>
    </location>
</feature>
<sequence>MVPALSAPVATALWLLAANIPVAGAHMIMRSPVAYNLNTQPFVQVDPLDGSQYPFPCQNRFGVENRTTVEAGGATLVQFTGGAQHGGGSCQFSISYEDPGTVGWNASAQFKTIYSIIGGCPAVFTDESRNLPATGAPGAQGRANTQFCGNDYDIDCTRQFMIPFPSFLKNGPATLSWTWFNKLGNREMYMTCSPINITGGTEDPKQIDELPDVFVANIAVSQNIPNYTPCTTGDGGTVLNYPNPGKYGRILQPPTDPKVKPSDYCTQIPPASLVPTFTPDNRTIQSGGASSTPVPSANNTPGAPFLNSTGTGFITVTASTTVHLSSTTCQTVETTITYTSTPGAASSAPEATPSVNPEPQASGVGNSVPCDTSGAVVCIQGGLFGLCNWGWAIPQSLAAGTKCVDGKIVGDSPVKKRHLHLRHNYRHGVRQGDHVW</sequence>
<feature type="region of interest" description="Disordered" evidence="1">
    <location>
        <begin position="271"/>
        <end position="303"/>
    </location>
</feature>
<feature type="chain" id="PRO_5042221356" description="Lytic polysaccharide monooxygenase" evidence="2">
    <location>
        <begin position="26"/>
        <end position="436"/>
    </location>
</feature>
<name>A0AAE0XJT9_9PEZI</name>
<evidence type="ECO:0000313" key="3">
    <source>
        <dbReference type="EMBL" id="KAK3694461.1"/>
    </source>
</evidence>
<feature type="compositionally biased region" description="Polar residues" evidence="1">
    <location>
        <begin position="278"/>
        <end position="303"/>
    </location>
</feature>
<evidence type="ECO:0000256" key="1">
    <source>
        <dbReference type="SAM" id="MobiDB-lite"/>
    </source>
</evidence>
<dbReference type="Gene3D" id="2.70.50.70">
    <property type="match status" value="1"/>
</dbReference>
<keyword evidence="2" id="KW-0732">Signal</keyword>
<feature type="region of interest" description="Disordered" evidence="1">
    <location>
        <begin position="340"/>
        <end position="365"/>
    </location>
</feature>
<accession>A0AAE0XJT9</accession>